<evidence type="ECO:0000313" key="3">
    <source>
        <dbReference type="Proteomes" id="UP000600247"/>
    </source>
</evidence>
<feature type="transmembrane region" description="Helical" evidence="1">
    <location>
        <begin position="86"/>
        <end position="106"/>
    </location>
</feature>
<feature type="transmembrane region" description="Helical" evidence="1">
    <location>
        <begin position="52"/>
        <end position="74"/>
    </location>
</feature>
<gene>
    <name evidence="2" type="ORF">GCM10010918_31550</name>
</gene>
<keyword evidence="1" id="KW-0812">Transmembrane</keyword>
<evidence type="ECO:0000313" key="2">
    <source>
        <dbReference type="EMBL" id="GGG73209.1"/>
    </source>
</evidence>
<keyword evidence="1" id="KW-1133">Transmembrane helix</keyword>
<protein>
    <submittedName>
        <fullName evidence="2">Uncharacterized protein</fullName>
    </submittedName>
</protein>
<keyword evidence="1" id="KW-0472">Membrane</keyword>
<dbReference type="EMBL" id="BMHY01000005">
    <property type="protein sequence ID" value="GGG73209.1"/>
    <property type="molecule type" value="Genomic_DNA"/>
</dbReference>
<accession>A0A917HB43</accession>
<evidence type="ECO:0000256" key="1">
    <source>
        <dbReference type="SAM" id="Phobius"/>
    </source>
</evidence>
<sequence length="226" mass="25627">MNRLSSVLKMHFRDKATWFIIPYAVLASSFLVNLIVGYISQEEITTGGIMSIYVYLFVMGITVLPQTFNFALSFSVRRHDYFTGTALFAAANSLFISVILLVLGAIEKATAGWGTHLHFFSLPYLNEGSIIQQLIVYFMIIITLFFSGFTIGSIYRKFKGIGMIVMAIVGVAISTVLSFLMTHYNWWKYIFAWFSDKTALDIALWLIPITLIYALVSYLLLRRSTV</sequence>
<organism evidence="2 3">
    <name type="scientific">Paenibacillus radicis</name>
    <name type="common">ex Gao et al. 2016</name>
    <dbReference type="NCBI Taxonomy" id="1737354"/>
    <lineage>
        <taxon>Bacteria</taxon>
        <taxon>Bacillati</taxon>
        <taxon>Bacillota</taxon>
        <taxon>Bacilli</taxon>
        <taxon>Bacillales</taxon>
        <taxon>Paenibacillaceae</taxon>
        <taxon>Paenibacillus</taxon>
    </lineage>
</organism>
<comment type="caution">
    <text evidence="2">The sequence shown here is derived from an EMBL/GenBank/DDBJ whole genome shotgun (WGS) entry which is preliminary data.</text>
</comment>
<name>A0A917HB43_9BACL</name>
<proteinExistence type="predicted"/>
<reference evidence="2 3" key="1">
    <citation type="journal article" date="2014" name="Int. J. Syst. Evol. Microbiol.">
        <title>Complete genome sequence of Corynebacterium casei LMG S-19264T (=DSM 44701T), isolated from a smear-ripened cheese.</title>
        <authorList>
            <consortium name="US DOE Joint Genome Institute (JGI-PGF)"/>
            <person name="Walter F."/>
            <person name="Albersmeier A."/>
            <person name="Kalinowski J."/>
            <person name="Ruckert C."/>
        </authorList>
    </citation>
    <scope>NUCLEOTIDE SEQUENCE [LARGE SCALE GENOMIC DNA]</scope>
    <source>
        <strain evidence="2 3">CGMCC 1.15286</strain>
    </source>
</reference>
<dbReference type="RefSeq" id="WP_188890141.1">
    <property type="nucleotide sequence ID" value="NZ_BMHY01000005.1"/>
</dbReference>
<feature type="transmembrane region" description="Helical" evidence="1">
    <location>
        <begin position="202"/>
        <end position="221"/>
    </location>
</feature>
<feature type="transmembrane region" description="Helical" evidence="1">
    <location>
        <begin position="161"/>
        <end position="182"/>
    </location>
</feature>
<feature type="transmembrane region" description="Helical" evidence="1">
    <location>
        <begin position="130"/>
        <end position="149"/>
    </location>
</feature>
<dbReference type="AlphaFoldDB" id="A0A917HB43"/>
<keyword evidence="3" id="KW-1185">Reference proteome</keyword>
<feature type="transmembrane region" description="Helical" evidence="1">
    <location>
        <begin position="20"/>
        <end position="40"/>
    </location>
</feature>
<dbReference type="Proteomes" id="UP000600247">
    <property type="component" value="Unassembled WGS sequence"/>
</dbReference>